<gene>
    <name evidence="13" type="ORF">OY187_04315</name>
</gene>
<proteinExistence type="inferred from homology"/>
<feature type="domain" description="DUF2510" evidence="12">
    <location>
        <begin position="350"/>
        <end position="375"/>
    </location>
</feature>
<evidence type="ECO:0000256" key="4">
    <source>
        <dbReference type="ARBA" id="ARBA00022723"/>
    </source>
</evidence>
<keyword evidence="2 10" id="KW-0645">Protease</keyword>
<comment type="similarity">
    <text evidence="10">Belongs to the peptidase M48 family.</text>
</comment>
<dbReference type="InterPro" id="IPR050083">
    <property type="entry name" value="HtpX_protease"/>
</dbReference>
<comment type="cofactor">
    <cofactor evidence="10">
        <name>Zn(2+)</name>
        <dbReference type="ChEBI" id="CHEBI:29105"/>
    </cofactor>
    <text evidence="10">Binds 1 zinc ion per subunit.</text>
</comment>
<evidence type="ECO:0000256" key="9">
    <source>
        <dbReference type="ARBA" id="ARBA00023136"/>
    </source>
</evidence>
<keyword evidence="8 10" id="KW-0482">Metalloprotease</keyword>
<dbReference type="Gene3D" id="3.30.2010.10">
    <property type="entry name" value="Metalloproteases ('zincins'), catalytic domain"/>
    <property type="match status" value="1"/>
</dbReference>
<evidence type="ECO:0000256" key="1">
    <source>
        <dbReference type="ARBA" id="ARBA00022475"/>
    </source>
</evidence>
<evidence type="ECO:0000256" key="6">
    <source>
        <dbReference type="ARBA" id="ARBA00022833"/>
    </source>
</evidence>
<dbReference type="RefSeq" id="WP_268785402.1">
    <property type="nucleotide sequence ID" value="NZ_JAPQYE010000002.1"/>
</dbReference>
<keyword evidence="4" id="KW-0479">Metal-binding</keyword>
<dbReference type="PANTHER" id="PTHR43221:SF3">
    <property type="entry name" value="SLL1280 PROTEIN"/>
    <property type="match status" value="1"/>
</dbReference>
<comment type="caution">
    <text evidence="13">The sequence shown here is derived from an EMBL/GenBank/DDBJ whole genome shotgun (WGS) entry which is preliminary data.</text>
</comment>
<keyword evidence="5 10" id="KW-0378">Hydrolase</keyword>
<dbReference type="Pfam" id="PF01435">
    <property type="entry name" value="Peptidase_M48"/>
    <property type="match status" value="1"/>
</dbReference>
<keyword evidence="7" id="KW-1133">Transmembrane helix</keyword>
<accession>A0ABT4HAP6</accession>
<sequence length="375" mass="42101">MELDAKHFAHPLDVSARRRMDRLIASRPRFQRFFEAAERSAEQKHYLMHLADDTRLSRRQAGSLYRLVESVAADAGMPCPRVFLDTQPYLNASALGQSQPIILMHSALVDQCSDKQVRAVIAHELGHIRCKHTFYRTVANGFAAVAALASSLPGGSLVALALQWHLFDWVRKSELSADRFALLVTGDLDTVQEMIIQLAGGSSSLRHELSTDEFRAQAKEFRDISEARQNSRSVMDKIEYYVTELMLNPDLSTHPLPAVRFVELEDWAQSRQYNLLCHGNFSEAERHPFQYLPETVPDEDFDPSVMEGAMAATPLLQQAATEIAGKWKNWSAKMSAPAQGQPHSNAAHPAGWYPDPGGGDYQRWWDGSTWTDATH</sequence>
<keyword evidence="6 10" id="KW-0862">Zinc</keyword>
<dbReference type="CDD" id="cd07325">
    <property type="entry name" value="M48_Ste24p_like"/>
    <property type="match status" value="1"/>
</dbReference>
<protein>
    <submittedName>
        <fullName evidence="13">M48 family metalloprotease</fullName>
        <ecNumber evidence="13">3.4.24.-</ecNumber>
    </submittedName>
</protein>
<dbReference type="InterPro" id="IPR001915">
    <property type="entry name" value="Peptidase_M48"/>
</dbReference>
<evidence type="ECO:0000313" key="13">
    <source>
        <dbReference type="EMBL" id="MCZ0727260.1"/>
    </source>
</evidence>
<dbReference type="PANTHER" id="PTHR43221">
    <property type="entry name" value="PROTEASE HTPX"/>
    <property type="match status" value="1"/>
</dbReference>
<dbReference type="GO" id="GO:0008237">
    <property type="term" value="F:metallopeptidase activity"/>
    <property type="evidence" value="ECO:0007669"/>
    <property type="project" value="UniProtKB-KW"/>
</dbReference>
<dbReference type="Pfam" id="PF10708">
    <property type="entry name" value="DUF2510"/>
    <property type="match status" value="1"/>
</dbReference>
<evidence type="ECO:0000256" key="7">
    <source>
        <dbReference type="ARBA" id="ARBA00022989"/>
    </source>
</evidence>
<evidence type="ECO:0000256" key="10">
    <source>
        <dbReference type="RuleBase" id="RU003983"/>
    </source>
</evidence>
<organism evidence="13 14">
    <name type="scientific">Mycolicibacterium iranicum</name>
    <name type="common">Mycobacterium iranicum</name>
    <dbReference type="NCBI Taxonomy" id="912594"/>
    <lineage>
        <taxon>Bacteria</taxon>
        <taxon>Bacillati</taxon>
        <taxon>Actinomycetota</taxon>
        <taxon>Actinomycetes</taxon>
        <taxon>Mycobacteriales</taxon>
        <taxon>Mycobacteriaceae</taxon>
        <taxon>Mycolicibacterium</taxon>
    </lineage>
</organism>
<keyword evidence="1" id="KW-1003">Cell membrane</keyword>
<evidence type="ECO:0000256" key="5">
    <source>
        <dbReference type="ARBA" id="ARBA00022801"/>
    </source>
</evidence>
<evidence type="ECO:0000313" key="14">
    <source>
        <dbReference type="Proteomes" id="UP001084650"/>
    </source>
</evidence>
<dbReference type="Proteomes" id="UP001084650">
    <property type="component" value="Unassembled WGS sequence"/>
</dbReference>
<evidence type="ECO:0000256" key="8">
    <source>
        <dbReference type="ARBA" id="ARBA00023049"/>
    </source>
</evidence>
<evidence type="ECO:0000256" key="2">
    <source>
        <dbReference type="ARBA" id="ARBA00022670"/>
    </source>
</evidence>
<feature type="domain" description="Peptidase M48" evidence="11">
    <location>
        <begin position="60"/>
        <end position="267"/>
    </location>
</feature>
<dbReference type="EMBL" id="JAPQYE010000002">
    <property type="protein sequence ID" value="MCZ0727260.1"/>
    <property type="molecule type" value="Genomic_DNA"/>
</dbReference>
<keyword evidence="3" id="KW-0812">Transmembrane</keyword>
<evidence type="ECO:0000256" key="3">
    <source>
        <dbReference type="ARBA" id="ARBA00022692"/>
    </source>
</evidence>
<dbReference type="EC" id="3.4.24.-" evidence="13"/>
<evidence type="ECO:0000259" key="12">
    <source>
        <dbReference type="Pfam" id="PF10708"/>
    </source>
</evidence>
<reference evidence="13" key="1">
    <citation type="submission" date="2022-12" db="EMBL/GenBank/DDBJ databases">
        <title>Whole genome sequence of Mycolicibacterium iranicum strain SBH312.</title>
        <authorList>
            <person name="Jani J."/>
            <person name="Arifin Mustapha Z."/>
            <person name="Ahmed K."/>
            <person name="Kai Ling C."/>
        </authorList>
    </citation>
    <scope>NUCLEOTIDE SEQUENCE</scope>
    <source>
        <strain evidence="13">SBH312</strain>
    </source>
</reference>
<dbReference type="InterPro" id="IPR018929">
    <property type="entry name" value="DUF2510"/>
</dbReference>
<evidence type="ECO:0000259" key="11">
    <source>
        <dbReference type="Pfam" id="PF01435"/>
    </source>
</evidence>
<keyword evidence="14" id="KW-1185">Reference proteome</keyword>
<keyword evidence="9" id="KW-0472">Membrane</keyword>
<name>A0ABT4HAP6_MYCIR</name>